<evidence type="ECO:0000256" key="4">
    <source>
        <dbReference type="ARBA" id="ARBA00022833"/>
    </source>
</evidence>
<dbReference type="GO" id="GO:0000981">
    <property type="term" value="F:DNA-binding transcription factor activity, RNA polymerase II-specific"/>
    <property type="evidence" value="ECO:0007669"/>
    <property type="project" value="TreeGrafter"/>
</dbReference>
<dbReference type="SUPFAM" id="SSF57667">
    <property type="entry name" value="beta-beta-alpha zinc fingers"/>
    <property type="match status" value="4"/>
</dbReference>
<evidence type="ECO:0000313" key="7">
    <source>
        <dbReference type="EnsemblMetazoa" id="XP_019769563.1"/>
    </source>
</evidence>
<protein>
    <recommendedName>
        <fullName evidence="6">C2H2-type domain-containing protein</fullName>
    </recommendedName>
</protein>
<dbReference type="PANTHER" id="PTHR24379:SF127">
    <property type="entry name" value="BLOODY FINGERS-RELATED"/>
    <property type="match status" value="1"/>
</dbReference>
<dbReference type="EnsemblMetazoa" id="XM_019914004.1">
    <property type="protein sequence ID" value="XP_019769563.1"/>
    <property type="gene ID" value="LOC109544019"/>
</dbReference>
<sequence length="457" mass="53219">MVTFKLVKTSTIVCCICFRTSEGLKAINTPDENSLKLSAKLNFVAPKLDWSDIFSICPECNEQLDNAYNFKLLCLKNESSRMAFDKSSLDDQLDDAFQAEHLPFGEESEIKDIGLKPLQALELSCPHCRKTFKSQRTLETHFKKQHDKTCQPCEQSFSTNKELLRHKKAEHHRQQESSKFQCEICGEKFALLKHILQHSMQVHLMNRKDIKPYWCDQCSNKFSSSTLLIQHKKYHNGERTFICTTCGKSFVTKRDLSGHEKLHDNERKYSCDKCPKNFNTSQNLKTHIYVVHTDPSKWKYSCSVCGKKFPMKSNCNEHIKRHEGSKDFECHICGKTFISNYEVKKHVKLHSNIAFYKCAGCLKHYRDKRSLDSHLYKIHGLGTKKPPIRVKKFVCHICPSQFFDNQKLQRHIRAHTGVKPFRCLECDKRFIDKNYLSSHLKNVHGFEVKTAGIDDYF</sequence>
<feature type="domain" description="C2H2-type" evidence="6">
    <location>
        <begin position="123"/>
        <end position="146"/>
    </location>
</feature>
<feature type="domain" description="C2H2-type" evidence="6">
    <location>
        <begin position="241"/>
        <end position="268"/>
    </location>
</feature>
<dbReference type="InterPro" id="IPR022755">
    <property type="entry name" value="Znf_C2H2_jaz"/>
</dbReference>
<keyword evidence="4" id="KW-0862">Zinc</keyword>
<dbReference type="Pfam" id="PF13912">
    <property type="entry name" value="zf-C2H2_6"/>
    <property type="match status" value="1"/>
</dbReference>
<evidence type="ECO:0000259" key="6">
    <source>
        <dbReference type="PROSITE" id="PS50157"/>
    </source>
</evidence>
<dbReference type="KEGG" id="dpa:109544019"/>
<feature type="domain" description="C2H2-type" evidence="6">
    <location>
        <begin position="269"/>
        <end position="297"/>
    </location>
</feature>
<dbReference type="GO" id="GO:0008270">
    <property type="term" value="F:zinc ion binding"/>
    <property type="evidence" value="ECO:0007669"/>
    <property type="project" value="UniProtKB-KW"/>
</dbReference>
<feature type="domain" description="C2H2-type" evidence="6">
    <location>
        <begin position="393"/>
        <end position="420"/>
    </location>
</feature>
<dbReference type="GO" id="GO:0005634">
    <property type="term" value="C:nucleus"/>
    <property type="evidence" value="ECO:0007669"/>
    <property type="project" value="InterPro"/>
</dbReference>
<dbReference type="InterPro" id="IPR013087">
    <property type="entry name" value="Znf_C2H2_type"/>
</dbReference>
<evidence type="ECO:0000256" key="2">
    <source>
        <dbReference type="ARBA" id="ARBA00022737"/>
    </source>
</evidence>
<keyword evidence="2" id="KW-0677">Repeat</keyword>
<feature type="domain" description="C2H2-type" evidence="6">
    <location>
        <begin position="213"/>
        <end position="240"/>
    </location>
</feature>
<feature type="domain" description="C2H2-type" evidence="6">
    <location>
        <begin position="356"/>
        <end position="379"/>
    </location>
</feature>
<name>A0AAR5Q8K7_DENPD</name>
<dbReference type="SMART" id="SM00868">
    <property type="entry name" value="zf-AD"/>
    <property type="match status" value="1"/>
</dbReference>
<dbReference type="InterPro" id="IPR036236">
    <property type="entry name" value="Znf_C2H2_sf"/>
</dbReference>
<dbReference type="PROSITE" id="PS50157">
    <property type="entry name" value="ZINC_FINGER_C2H2_2"/>
    <property type="match status" value="11"/>
</dbReference>
<dbReference type="InterPro" id="IPR012934">
    <property type="entry name" value="Znf_AD"/>
</dbReference>
<dbReference type="PROSITE" id="PS00028">
    <property type="entry name" value="ZINC_FINGER_C2H2_1"/>
    <property type="match status" value="11"/>
</dbReference>
<accession>A0AAR5Q8K7</accession>
<keyword evidence="3 5" id="KW-0863">Zinc-finger</keyword>
<dbReference type="AlphaFoldDB" id="A0AAR5Q8K7"/>
<feature type="domain" description="C2H2-type" evidence="6">
    <location>
        <begin position="148"/>
        <end position="176"/>
    </location>
</feature>
<feature type="domain" description="C2H2-type" evidence="6">
    <location>
        <begin position="180"/>
        <end position="208"/>
    </location>
</feature>
<keyword evidence="8" id="KW-1185">Reference proteome</keyword>
<evidence type="ECO:0000256" key="5">
    <source>
        <dbReference type="PROSITE-ProRule" id="PRU00042"/>
    </source>
</evidence>
<keyword evidence="1" id="KW-0479">Metal-binding</keyword>
<reference evidence="7" key="2">
    <citation type="submission" date="2024-08" db="UniProtKB">
        <authorList>
            <consortium name="EnsemblMetazoa"/>
        </authorList>
    </citation>
    <scope>IDENTIFICATION</scope>
</reference>
<feature type="domain" description="C2H2-type" evidence="6">
    <location>
        <begin position="300"/>
        <end position="327"/>
    </location>
</feature>
<dbReference type="SMART" id="SM00355">
    <property type="entry name" value="ZnF_C2H2"/>
    <property type="match status" value="11"/>
</dbReference>
<feature type="domain" description="C2H2-type" evidence="6">
    <location>
        <begin position="421"/>
        <end position="449"/>
    </location>
</feature>
<dbReference type="GO" id="GO:0000977">
    <property type="term" value="F:RNA polymerase II transcription regulatory region sequence-specific DNA binding"/>
    <property type="evidence" value="ECO:0007669"/>
    <property type="project" value="TreeGrafter"/>
</dbReference>
<proteinExistence type="predicted"/>
<reference evidence="8" key="1">
    <citation type="journal article" date="2013" name="Genome Biol.">
        <title>Draft genome of the mountain pine beetle, Dendroctonus ponderosae Hopkins, a major forest pest.</title>
        <authorList>
            <person name="Keeling C.I."/>
            <person name="Yuen M.M."/>
            <person name="Liao N.Y."/>
            <person name="Docking T.R."/>
            <person name="Chan S.K."/>
            <person name="Taylor G.A."/>
            <person name="Palmquist D.L."/>
            <person name="Jackman S.D."/>
            <person name="Nguyen A."/>
            <person name="Li M."/>
            <person name="Henderson H."/>
            <person name="Janes J.K."/>
            <person name="Zhao Y."/>
            <person name="Pandoh P."/>
            <person name="Moore R."/>
            <person name="Sperling F.A."/>
            <person name="Huber D.P."/>
            <person name="Birol I."/>
            <person name="Jones S.J."/>
            <person name="Bohlmann J."/>
        </authorList>
    </citation>
    <scope>NUCLEOTIDE SEQUENCE</scope>
</reference>
<evidence type="ECO:0000256" key="1">
    <source>
        <dbReference type="ARBA" id="ARBA00022723"/>
    </source>
</evidence>
<dbReference type="Pfam" id="PF12171">
    <property type="entry name" value="zf-C2H2_jaz"/>
    <property type="match status" value="1"/>
</dbReference>
<dbReference type="Pfam" id="PF13894">
    <property type="entry name" value="zf-C2H2_4"/>
    <property type="match status" value="2"/>
</dbReference>
<dbReference type="Gene3D" id="3.30.160.60">
    <property type="entry name" value="Classic Zinc Finger"/>
    <property type="match status" value="8"/>
</dbReference>
<feature type="domain" description="C2H2-type" evidence="6">
    <location>
        <begin position="328"/>
        <end position="352"/>
    </location>
</feature>
<dbReference type="FunFam" id="3.30.160.60:FF:000624">
    <property type="entry name" value="zinc finger protein 697"/>
    <property type="match status" value="2"/>
</dbReference>
<dbReference type="PANTHER" id="PTHR24379">
    <property type="entry name" value="KRAB AND ZINC FINGER DOMAIN-CONTAINING"/>
    <property type="match status" value="1"/>
</dbReference>
<dbReference type="Pfam" id="PF00096">
    <property type="entry name" value="zf-C2H2"/>
    <property type="match status" value="4"/>
</dbReference>
<dbReference type="GeneID" id="109544019"/>
<evidence type="ECO:0000256" key="3">
    <source>
        <dbReference type="ARBA" id="ARBA00022771"/>
    </source>
</evidence>
<evidence type="ECO:0000313" key="8">
    <source>
        <dbReference type="Proteomes" id="UP000019118"/>
    </source>
</evidence>
<dbReference type="Proteomes" id="UP000019118">
    <property type="component" value="Unassembled WGS sequence"/>
</dbReference>
<organism evidence="7 8">
    <name type="scientific">Dendroctonus ponderosae</name>
    <name type="common">Mountain pine beetle</name>
    <dbReference type="NCBI Taxonomy" id="77166"/>
    <lineage>
        <taxon>Eukaryota</taxon>
        <taxon>Metazoa</taxon>
        <taxon>Ecdysozoa</taxon>
        <taxon>Arthropoda</taxon>
        <taxon>Hexapoda</taxon>
        <taxon>Insecta</taxon>
        <taxon>Pterygota</taxon>
        <taxon>Neoptera</taxon>
        <taxon>Endopterygota</taxon>
        <taxon>Coleoptera</taxon>
        <taxon>Polyphaga</taxon>
        <taxon>Cucujiformia</taxon>
        <taxon>Curculionidae</taxon>
        <taxon>Scolytinae</taxon>
        <taxon>Dendroctonus</taxon>
    </lineage>
</organism>